<evidence type="ECO:0000313" key="3">
    <source>
        <dbReference type="EMBL" id="VEU55629.1"/>
    </source>
</evidence>
<gene>
    <name evidence="3" type="ORF">NCTC10112_00331</name>
</gene>
<feature type="domain" description="Lipoprotein-associated type-17" evidence="2">
    <location>
        <begin position="708"/>
        <end position="777"/>
    </location>
</feature>
<dbReference type="AlphaFoldDB" id="A0A448ZWJ6"/>
<organism evidence="3 4">
    <name type="scientific">Metamycoplasma orale</name>
    <name type="common">Mycoplasma orale</name>
    <dbReference type="NCBI Taxonomy" id="2121"/>
    <lineage>
        <taxon>Bacteria</taxon>
        <taxon>Bacillati</taxon>
        <taxon>Mycoplasmatota</taxon>
        <taxon>Mycoplasmoidales</taxon>
        <taxon>Metamycoplasmataceae</taxon>
        <taxon>Metamycoplasma</taxon>
    </lineage>
</organism>
<dbReference type="RefSeq" id="WP_129619142.1">
    <property type="nucleotide sequence ID" value="NZ_LR214940.1"/>
</dbReference>
<proteinExistence type="predicted"/>
<dbReference type="InterPro" id="IPR007326">
    <property type="entry name" value="Lipoprotein-assoc_dom"/>
</dbReference>
<feature type="chain" id="PRO_5019182401" evidence="1">
    <location>
        <begin position="23"/>
        <end position="916"/>
    </location>
</feature>
<evidence type="ECO:0000256" key="1">
    <source>
        <dbReference type="SAM" id="SignalP"/>
    </source>
</evidence>
<dbReference type="PROSITE" id="PS51257">
    <property type="entry name" value="PROKAR_LIPOPROTEIN"/>
    <property type="match status" value="1"/>
</dbReference>
<feature type="signal peptide" evidence="1">
    <location>
        <begin position="1"/>
        <end position="22"/>
    </location>
</feature>
<keyword evidence="1" id="KW-0732">Signal</keyword>
<dbReference type="OrthoDB" id="401457at2"/>
<feature type="domain" description="Lipoprotein-associated type-17" evidence="2">
    <location>
        <begin position="623"/>
        <end position="685"/>
    </location>
</feature>
<feature type="domain" description="Lipoprotein-associated type-17" evidence="2">
    <location>
        <begin position="125"/>
        <end position="199"/>
    </location>
</feature>
<keyword evidence="4" id="KW-1185">Reference proteome</keyword>
<name>A0A448ZWJ6_METOS</name>
<dbReference type="EMBL" id="LR214940">
    <property type="protein sequence ID" value="VEU55629.1"/>
    <property type="molecule type" value="Genomic_DNA"/>
</dbReference>
<dbReference type="KEGG" id="mob:NCTC10112_00331"/>
<evidence type="ECO:0000313" key="4">
    <source>
        <dbReference type="Proteomes" id="UP000290482"/>
    </source>
</evidence>
<keyword evidence="3" id="KW-0449">Lipoprotein</keyword>
<reference evidence="3 4" key="1">
    <citation type="submission" date="2019-01" db="EMBL/GenBank/DDBJ databases">
        <authorList>
            <consortium name="Pathogen Informatics"/>
        </authorList>
    </citation>
    <scope>NUCLEOTIDE SEQUENCE [LARGE SCALE GENOMIC DNA]</scope>
    <source>
        <strain evidence="3 4">NCTC10112</strain>
    </source>
</reference>
<protein>
    <submittedName>
        <fullName evidence="3">Lipoprotein</fullName>
    </submittedName>
</protein>
<accession>A0A448ZWJ6</accession>
<feature type="domain" description="Lipoprotein-associated type-17" evidence="2">
    <location>
        <begin position="518"/>
        <end position="604"/>
    </location>
</feature>
<dbReference type="Proteomes" id="UP000290482">
    <property type="component" value="Chromosome"/>
</dbReference>
<sequence>MSKKNKILFSIFALPTLLPLVAISCKTKSVEDEIKKINISITSKNREAKDVKSEDIIVSNYDKAYFAVSKIEVQPKSGLETTLEIIVELQNIKSKQTAVRQFIIEGFKENPAKVAKKELEEDLIKVQLEEIEAKSTKIASSITSNDIKVKGVDEQKYDLFINVKVDKNDNSKLLVTVTLKNKKNLSVSGKKDFTIEGFKVASAEEQKILEDLEKVSKLVAVDVLDKNKLAKEVQIEDLKFSNFDETTYEIVEKSISVSKTDSKVLEVFFKLKHKASNLLSNKRNKEVSGFKEETVVDADILELKAILEKGSVSYNDPKAAIISVADLEESKLQFNAENNNPLPAGVSLSSIKFEKPTVSRVEVNSGRRTIIVELTKNGKVANKVFTLTCKESDFDIIINQREKIVEENFELIQTKEAKAALEALLGSNTSATLYYDFTGVFKDKKYGEADRKDILSRKGDFKFGTVFECEIIKNSENNYSLKIKIGKYDKNHNPKWLYDWKEYTLSDYSYNFVDKEDLNKVALENKTKIDYPDKQSVLVSELDQSKIILPTNVKVFNNDVIFVVENVDKDSEHNTATIHYYAQATYNGEVIKSDIMTTIIEGFKVDELGKEFEGMSITYEDMATTLPSAIDQNQIKLMKNSEAYIVPADIIKTITITSKDEYTGKVVIKVTFEKAGKKVEKEFELQFNKKPLDLNSLTLDSTLNIEGIVPNVDTLASSILKENVKLTFKEEFANILEVVTYSLEAKDVEGKLTLSVEFKNRLNNETKTLSKEYTGFKVVSGTTKKFRLQELYALSESKTLFHVKNEAELKKQLLKLKDQPNDQRIEIIDNGIKFFISGHSTGLSTVLVLDPTVKGKVKTGSGQKNIGLAGKVGSSKKTNGINVHFYNDGRISFKWKLYLDNGQLDDIEYEQIVVNS</sequence>
<dbReference type="Pfam" id="PF04200">
    <property type="entry name" value="Lipoprotein_17"/>
    <property type="match status" value="4"/>
</dbReference>
<evidence type="ECO:0000259" key="2">
    <source>
        <dbReference type="Pfam" id="PF04200"/>
    </source>
</evidence>